<sequence length="765" mass="86954">MAVESRNFCLMSPPRHASAPARLEGDSVHSIHDSRPAPPIPDFKAEWYLLGQPTYQSTSSAYLGPLLAACFAGWIFAGYEQSVSTLSLALWSGVFYLFLDLTNRLIWRDVRFRWILARGLWEFTTLVPNGRWRCRAEIIANEAEYWLVRNCLSIHDRIQADLMIGWHRWVRKYQQQHGFDLLDGLSFFAALLILLAFSLWCCQGPQSQEVLKETPPATLSLADCRDPFCLTAESARTHPFNTWISQRSSDYSLFWLANATTILSTVPGVQKKVGSSITRSSPLWKVASDLNHVSYYLERKRFTFVEERLAAFNSALKDLSWDFDTQSQVLFSHVLDGEKEKDSTLYHRLSNFFSITPKALAGPKFFNSLRNRILTGVMPLGHQTVQHADAIQKDLEVCRALLTPFLGGVQAAIEAGQTPSDKPCNSSTAIEVSSSPSCHEAWEPILHELKTKTLYIDFIDVNLFAARNRALATLSGLEVLDRYLHNEVERLWRGSNPFFGEKIPAAVEVRDFLSNLRRTIAPPHAGLASYASRAGLLASKQWAFHYSDEISKILEGKRCGDEDFQSCVRQERALSSAGQSRSGSRGFCAFANWIMRYASPFQTEMPTTVDPAESAIQSLESSWFIYSTFRYPSPSIQPANKDNIPFLPIQVPEWYEYWSGRSIELSQEEDSDIRQHAQPLNEKMLKNWKSYKSTLNEEVCLMVGESIGLPSCKLEEEIWCVDSPWKKVSEVERRMFLEDMSESKRIRMERAGYEDPAWGEQGDIV</sequence>
<feature type="transmembrane region" description="Helical" evidence="1">
    <location>
        <begin position="61"/>
        <end position="79"/>
    </location>
</feature>
<dbReference type="AlphaFoldDB" id="A0AAI8YYK4"/>
<keyword evidence="1" id="KW-0472">Membrane</keyword>
<evidence type="ECO:0000313" key="3">
    <source>
        <dbReference type="Proteomes" id="UP001296104"/>
    </source>
</evidence>
<comment type="caution">
    <text evidence="2">The sequence shown here is derived from an EMBL/GenBank/DDBJ whole genome shotgun (WGS) entry which is preliminary data.</text>
</comment>
<proteinExistence type="predicted"/>
<reference evidence="2" key="1">
    <citation type="submission" date="2023-11" db="EMBL/GenBank/DDBJ databases">
        <authorList>
            <person name="Alioto T."/>
            <person name="Alioto T."/>
            <person name="Gomez Garrido J."/>
        </authorList>
    </citation>
    <scope>NUCLEOTIDE SEQUENCE</scope>
</reference>
<organism evidence="2 3">
    <name type="scientific">Lecanosticta acicola</name>
    <dbReference type="NCBI Taxonomy" id="111012"/>
    <lineage>
        <taxon>Eukaryota</taxon>
        <taxon>Fungi</taxon>
        <taxon>Dikarya</taxon>
        <taxon>Ascomycota</taxon>
        <taxon>Pezizomycotina</taxon>
        <taxon>Dothideomycetes</taxon>
        <taxon>Dothideomycetidae</taxon>
        <taxon>Mycosphaerellales</taxon>
        <taxon>Mycosphaerellaceae</taxon>
        <taxon>Lecanosticta</taxon>
    </lineage>
</organism>
<keyword evidence="1" id="KW-0812">Transmembrane</keyword>
<keyword evidence="1" id="KW-1133">Transmembrane helix</keyword>
<evidence type="ECO:0000313" key="2">
    <source>
        <dbReference type="EMBL" id="CAK4007919.1"/>
    </source>
</evidence>
<accession>A0AAI8YYK4</accession>
<keyword evidence="3" id="KW-1185">Reference proteome</keyword>
<name>A0AAI8YYK4_9PEZI</name>
<gene>
    <name evidence="2" type="ORF">LECACI_7A004352</name>
</gene>
<dbReference type="EMBL" id="CAVMBE010000023">
    <property type="protein sequence ID" value="CAK4007919.1"/>
    <property type="molecule type" value="Genomic_DNA"/>
</dbReference>
<feature type="transmembrane region" description="Helical" evidence="1">
    <location>
        <begin position="181"/>
        <end position="200"/>
    </location>
</feature>
<feature type="transmembrane region" description="Helical" evidence="1">
    <location>
        <begin position="85"/>
        <end position="106"/>
    </location>
</feature>
<dbReference type="Proteomes" id="UP001296104">
    <property type="component" value="Unassembled WGS sequence"/>
</dbReference>
<protein>
    <submittedName>
        <fullName evidence="2">Uncharacterized protein</fullName>
    </submittedName>
</protein>
<evidence type="ECO:0000256" key="1">
    <source>
        <dbReference type="SAM" id="Phobius"/>
    </source>
</evidence>